<keyword evidence="1" id="KW-0378">Hydrolase</keyword>
<dbReference type="eggNOG" id="COG1051">
    <property type="taxonomic scope" value="Bacteria"/>
</dbReference>
<comment type="caution">
    <text evidence="3">The sequence shown here is derived from an EMBL/GenBank/DDBJ whole genome shotgun (WGS) entry which is preliminary data.</text>
</comment>
<dbReference type="EMBL" id="AGEI01000032">
    <property type="protein sequence ID" value="EHR31978.1"/>
    <property type="molecule type" value="Genomic_DNA"/>
</dbReference>
<dbReference type="Gene3D" id="3.90.79.10">
    <property type="entry name" value="Nucleoside Triphosphate Pyrophosphohydrolase"/>
    <property type="match status" value="1"/>
</dbReference>
<dbReference type="PANTHER" id="PTHR34822">
    <property type="entry name" value="GRPB DOMAIN PROTEIN (AFU_ORTHOLOGUE AFUA_1G01530)"/>
    <property type="match status" value="1"/>
</dbReference>
<sequence length="342" mass="39881">MGRQIILHEYNPEWVDRYNQIERDICKIFGNEVINVQHFGSTSIKGMKSKDTVDVLVIVKDISNIDAYNKKMKSKGYIAKGENGISGRRYFQQYDSNGVDHLAHIHVYSKENKKVSEELKFRDYLRSDEVAFNKYLNIKEEASKLYSHSPKKYQEYKSKTIKELLNQADEYFKKSERFNIDAGFLKEKTWFRYRAAAIIVEDKKVLLAKNNITDYYYSVGGAVHVGETSEKAVIREVFEETGEVYEIDRLAVIHENIYWGIDPGFEDVICHEICFYYIMKPKGLLEFNQTGMSASGVEEKVYWLDIENLNNVKAYPSFIKKYLNEETNGFVHFVEDRTGLNG</sequence>
<gene>
    <name evidence="3" type="ORF">HMPREF9709_01791</name>
</gene>
<evidence type="ECO:0000256" key="1">
    <source>
        <dbReference type="ARBA" id="ARBA00022801"/>
    </source>
</evidence>
<dbReference type="RefSeq" id="WP_005399305.1">
    <property type="nucleotide sequence ID" value="NZ_JH601089.1"/>
</dbReference>
<dbReference type="PROSITE" id="PS51462">
    <property type="entry name" value="NUDIX"/>
    <property type="match status" value="1"/>
</dbReference>
<dbReference type="Proteomes" id="UP000004191">
    <property type="component" value="Unassembled WGS sequence"/>
</dbReference>
<proteinExistence type="predicted"/>
<dbReference type="HOGENOM" id="CLU_813228_0_0_9"/>
<protein>
    <recommendedName>
        <fullName evidence="2">Nudix hydrolase domain-containing protein</fullName>
    </recommendedName>
</protein>
<dbReference type="GO" id="GO:0016787">
    <property type="term" value="F:hydrolase activity"/>
    <property type="evidence" value="ECO:0007669"/>
    <property type="project" value="UniProtKB-KW"/>
</dbReference>
<evidence type="ECO:0000313" key="3">
    <source>
        <dbReference type="EMBL" id="EHR31978.1"/>
    </source>
</evidence>
<organism evidence="3 4">
    <name type="scientific">Helcococcus kunzii ATCC 51366</name>
    <dbReference type="NCBI Taxonomy" id="883114"/>
    <lineage>
        <taxon>Bacteria</taxon>
        <taxon>Bacillati</taxon>
        <taxon>Bacillota</taxon>
        <taxon>Tissierellia</taxon>
        <taxon>Tissierellales</taxon>
        <taxon>Peptoniphilaceae</taxon>
        <taxon>Helcococcus</taxon>
    </lineage>
</organism>
<dbReference type="STRING" id="883114.HMPREF9709_01791"/>
<dbReference type="PROSITE" id="PS00893">
    <property type="entry name" value="NUDIX_BOX"/>
    <property type="match status" value="1"/>
</dbReference>
<dbReference type="PATRIC" id="fig|883114.3.peg.1787"/>
<accession>H3NR30</accession>
<dbReference type="eggNOG" id="COG2320">
    <property type="taxonomic scope" value="Bacteria"/>
</dbReference>
<dbReference type="InterPro" id="IPR015797">
    <property type="entry name" value="NUDIX_hydrolase-like_dom_sf"/>
</dbReference>
<dbReference type="SUPFAM" id="SSF55811">
    <property type="entry name" value="Nudix"/>
    <property type="match status" value="1"/>
</dbReference>
<dbReference type="PANTHER" id="PTHR34822:SF1">
    <property type="entry name" value="GRPB FAMILY PROTEIN"/>
    <property type="match status" value="1"/>
</dbReference>
<dbReference type="Gene3D" id="3.30.460.10">
    <property type="entry name" value="Beta Polymerase, domain 2"/>
    <property type="match status" value="1"/>
</dbReference>
<dbReference type="CDD" id="cd04688">
    <property type="entry name" value="NUDIX_Hydrolase"/>
    <property type="match status" value="1"/>
</dbReference>
<dbReference type="OrthoDB" id="9008185at2"/>
<dbReference type="InterPro" id="IPR043519">
    <property type="entry name" value="NT_sf"/>
</dbReference>
<evidence type="ECO:0000313" key="4">
    <source>
        <dbReference type="Proteomes" id="UP000004191"/>
    </source>
</evidence>
<feature type="domain" description="Nudix hydrolase" evidence="2">
    <location>
        <begin position="189"/>
        <end position="328"/>
    </location>
</feature>
<dbReference type="Pfam" id="PF00293">
    <property type="entry name" value="NUDIX"/>
    <property type="match status" value="1"/>
</dbReference>
<dbReference type="InterPro" id="IPR007344">
    <property type="entry name" value="GrpB/CoaE"/>
</dbReference>
<dbReference type="AlphaFoldDB" id="H3NR30"/>
<evidence type="ECO:0000259" key="2">
    <source>
        <dbReference type="PROSITE" id="PS51462"/>
    </source>
</evidence>
<dbReference type="InterPro" id="IPR000086">
    <property type="entry name" value="NUDIX_hydrolase_dom"/>
</dbReference>
<dbReference type="Pfam" id="PF04229">
    <property type="entry name" value="GrpB"/>
    <property type="match status" value="1"/>
</dbReference>
<keyword evidence="4" id="KW-1185">Reference proteome</keyword>
<name>H3NR30_9FIRM</name>
<dbReference type="GeneID" id="96999856"/>
<reference evidence="3 4" key="1">
    <citation type="submission" date="2012-01" db="EMBL/GenBank/DDBJ databases">
        <title>The Genome Sequence of Helcococcus kunzii ATCC 51366.</title>
        <authorList>
            <consortium name="The Broad Institute Genome Sequencing Platform"/>
            <person name="Earl A."/>
            <person name="Ward D."/>
            <person name="Feldgarden M."/>
            <person name="Gevers D."/>
            <person name="Huys G."/>
            <person name="Young S.K."/>
            <person name="Zeng Q."/>
            <person name="Gargeya S."/>
            <person name="Fitzgerald M."/>
            <person name="Haas B."/>
            <person name="Abouelleil A."/>
            <person name="Alvarado L."/>
            <person name="Arachchi H.M."/>
            <person name="Berlin A."/>
            <person name="Chapman S.B."/>
            <person name="Gearin G."/>
            <person name="Goldberg J."/>
            <person name="Griggs A."/>
            <person name="Gujja S."/>
            <person name="Hansen M."/>
            <person name="Heiman D."/>
            <person name="Howarth C."/>
            <person name="Larimer J."/>
            <person name="Lui A."/>
            <person name="MacDonald P.J.P."/>
            <person name="McCowen C."/>
            <person name="Montmayeur A."/>
            <person name="Murphy C."/>
            <person name="Neiman D."/>
            <person name="Pearson M."/>
            <person name="Priest M."/>
            <person name="Roberts A."/>
            <person name="Saif S."/>
            <person name="Shea T."/>
            <person name="Sisk P."/>
            <person name="Stolte C."/>
            <person name="Sykes S."/>
            <person name="Wortman J."/>
            <person name="Nusbaum C."/>
            <person name="Birren B."/>
        </authorList>
    </citation>
    <scope>NUCLEOTIDE SEQUENCE [LARGE SCALE GENOMIC DNA]</scope>
    <source>
        <strain evidence="3 4">ATCC 51366</strain>
    </source>
</reference>
<dbReference type="InterPro" id="IPR020084">
    <property type="entry name" value="NUDIX_hydrolase_CS"/>
</dbReference>
<dbReference type="SUPFAM" id="SSF81301">
    <property type="entry name" value="Nucleotidyltransferase"/>
    <property type="match status" value="1"/>
</dbReference>